<dbReference type="VEuPathDB" id="MicrosporidiaDB:AEWQ_010010"/>
<feature type="transmembrane region" description="Helical" evidence="1">
    <location>
        <begin position="217"/>
        <end position="233"/>
    </location>
</feature>
<feature type="transmembrane region" description="Helical" evidence="1">
    <location>
        <begin position="153"/>
        <end position="172"/>
    </location>
</feature>
<dbReference type="EMBL" id="KC513612">
    <property type="protein sequence ID" value="AGE96063.1"/>
    <property type="molecule type" value="Genomic_DNA"/>
</dbReference>
<feature type="transmembrane region" description="Helical" evidence="1">
    <location>
        <begin position="16"/>
        <end position="39"/>
    </location>
</feature>
<feature type="transmembrane region" description="Helical" evidence="1">
    <location>
        <begin position="45"/>
        <end position="68"/>
    </location>
</feature>
<reference evidence="2" key="1">
    <citation type="journal article" date="2013" name="Eukaryot. Cell">
        <title>Extremely Reduced Levels of Heterozygosity in the Vertebrate Pathogen Encephalitozoon cuniculi.</title>
        <authorList>
            <person name="Selman M."/>
            <person name="Sak B."/>
            <person name="Kvac M."/>
            <person name="Farinelli L."/>
            <person name="Weiss L.M."/>
            <person name="Corradi N."/>
        </authorList>
    </citation>
    <scope>NUCLEOTIDE SEQUENCE</scope>
</reference>
<dbReference type="VEuPathDB" id="MicrosporidiaDB:AEWR_010040"/>
<dbReference type="VEuPathDB" id="MicrosporidiaDB:AEWD_010040"/>
<feature type="transmembrane region" description="Helical" evidence="1">
    <location>
        <begin position="178"/>
        <end position="196"/>
    </location>
</feature>
<organism evidence="2">
    <name type="scientific">Encephalitozoon cuniculi</name>
    <name type="common">Microsporidian parasite</name>
    <dbReference type="NCBI Taxonomy" id="6035"/>
    <lineage>
        <taxon>Eukaryota</taxon>
        <taxon>Fungi</taxon>
        <taxon>Fungi incertae sedis</taxon>
        <taxon>Microsporidia</taxon>
        <taxon>Unikaryonidae</taxon>
        <taxon>Encephalitozoon</taxon>
    </lineage>
</organism>
<gene>
    <name evidence="2" type="ORF">ECU01_0220</name>
</gene>
<feature type="transmembrane region" description="Helical" evidence="1">
    <location>
        <begin position="84"/>
        <end position="105"/>
    </location>
</feature>
<evidence type="ECO:0000313" key="2">
    <source>
        <dbReference type="EMBL" id="AGE96063.1"/>
    </source>
</evidence>
<keyword evidence="1" id="KW-0812">Transmembrane</keyword>
<keyword evidence="1" id="KW-1133">Transmembrane helix</keyword>
<dbReference type="VEuPathDB" id="MicrosporidiaDB:M970_010040"/>
<accession>M1K500</accession>
<dbReference type="AlphaFoldDB" id="M1K500"/>
<sequence>MGLMEEKILKTQKNEFSIIINSIYVVSMVVSTVLWSFGIEKKGRVLVIAVEALAQLSFTMSVAAYWIVRIWKKNLGESEGKSRLLYWGVLFFCSVYLFLLIPMFIFLTTTEKGGKGFGKFLGEESPSVALVYVIFNSLQLLPRSSFVSCEVEALVHVTIQVVLVVSMIVAYVQDREDIMPYTCMVCGIGLGGFLLLKELFLQHLRHNSEKYKSAYSRLQFVTAIIAISALYGFKVRFPGHHQLLSIP</sequence>
<name>M1K500_ENCCN</name>
<feature type="transmembrane region" description="Helical" evidence="1">
    <location>
        <begin position="125"/>
        <end position="141"/>
    </location>
</feature>
<dbReference type="VEuPathDB" id="MicrosporidiaDB:ECU01_0220"/>
<evidence type="ECO:0000256" key="1">
    <source>
        <dbReference type="SAM" id="Phobius"/>
    </source>
</evidence>
<protein>
    <submittedName>
        <fullName evidence="2">Uncharacterized protein</fullName>
    </submittedName>
</protein>
<proteinExistence type="predicted"/>
<keyword evidence="1" id="KW-0472">Membrane</keyword>